<dbReference type="PANTHER" id="PTHR43567:SF1">
    <property type="entry name" value="FLAVOREDOXIN"/>
    <property type="match status" value="1"/>
</dbReference>
<dbReference type="InterPro" id="IPR012349">
    <property type="entry name" value="Split_barrel_FMN-bd"/>
</dbReference>
<accession>A0A150NGA2</accession>
<dbReference type="PATRIC" id="fig|28037.237.peg.1919"/>
<comment type="similarity">
    <text evidence="3">Belongs to the flavoredoxin family.</text>
</comment>
<comment type="caution">
    <text evidence="5">The sequence shown here is derived from an EMBL/GenBank/DDBJ whole genome shotgun (WGS) entry which is preliminary data.</text>
</comment>
<dbReference type="PANTHER" id="PTHR43567">
    <property type="entry name" value="FLAVOREDOXIN-RELATED-RELATED"/>
    <property type="match status" value="1"/>
</dbReference>
<dbReference type="EMBL" id="LROT01000036">
    <property type="protein sequence ID" value="KYF32483.1"/>
    <property type="molecule type" value="Genomic_DNA"/>
</dbReference>
<protein>
    <submittedName>
        <fullName evidence="5">Glutamate synthase (NADPH) large chain</fullName>
        <ecNumber evidence="5">1.4.1.13</ecNumber>
    </submittedName>
</protein>
<dbReference type="EC" id="1.4.1.13" evidence="5"/>
<dbReference type="GO" id="GO:0016646">
    <property type="term" value="F:oxidoreductase activity, acting on the CH-NH group of donors, NAD or NADP as acceptor"/>
    <property type="evidence" value="ECO:0007669"/>
    <property type="project" value="UniProtKB-ARBA"/>
</dbReference>
<evidence type="ECO:0000313" key="6">
    <source>
        <dbReference type="Proteomes" id="UP000075618"/>
    </source>
</evidence>
<dbReference type="InterPro" id="IPR002563">
    <property type="entry name" value="Flavin_Rdtase-like_dom"/>
</dbReference>
<sequence>MKQSFKTSKLYYGFPIFILGYQDKNFGHNITTCSSSYSLGDWLVIGVGAEENAAEQIKHYQKFTVNIPDENLMLEMEQAGFISHREKLKHLGLDYEISEQTQAPILEACPVVLDCQVDRIIEEDGICHIFAKIIERLADTDLLDEKGHFKNDRFAPTCFMGDGNQRVYRYLDDRVDPMGSFVKKARKKDVKSNIT</sequence>
<reference evidence="5 6" key="1">
    <citation type="submission" date="2016-01" db="EMBL/GenBank/DDBJ databases">
        <title>Highly variable Streptococcus oralis are common among viridans streptococci isolated from primates.</title>
        <authorList>
            <person name="Denapaite D."/>
            <person name="Rieger M."/>
            <person name="Koendgen S."/>
            <person name="Brueckner R."/>
            <person name="Ochigava I."/>
            <person name="Kappeler P."/>
            <person name="Maetz-Rensing K."/>
            <person name="Leendertz F."/>
            <person name="Hakenbeck R."/>
        </authorList>
    </citation>
    <scope>NUCLEOTIDE SEQUENCE [LARGE SCALE GENOMIC DNA]</scope>
    <source>
        <strain evidence="5 6">10712</strain>
    </source>
</reference>
<dbReference type="Pfam" id="PF01613">
    <property type="entry name" value="Flavin_Reduct"/>
    <property type="match status" value="1"/>
</dbReference>
<dbReference type="GO" id="GO:0010181">
    <property type="term" value="F:FMN binding"/>
    <property type="evidence" value="ECO:0007669"/>
    <property type="project" value="InterPro"/>
</dbReference>
<comment type="cofactor">
    <cofactor evidence="1">
        <name>FMN</name>
        <dbReference type="ChEBI" id="CHEBI:58210"/>
    </cofactor>
</comment>
<evidence type="ECO:0000256" key="1">
    <source>
        <dbReference type="ARBA" id="ARBA00001917"/>
    </source>
</evidence>
<keyword evidence="5" id="KW-0560">Oxidoreductase</keyword>
<evidence type="ECO:0000256" key="3">
    <source>
        <dbReference type="ARBA" id="ARBA00038054"/>
    </source>
</evidence>
<dbReference type="AlphaFoldDB" id="A0A150NGA2"/>
<name>A0A150NGA2_STRMT</name>
<feature type="domain" description="Flavin reductase like" evidence="4">
    <location>
        <begin position="30"/>
        <end position="145"/>
    </location>
</feature>
<proteinExistence type="inferred from homology"/>
<evidence type="ECO:0000259" key="4">
    <source>
        <dbReference type="Pfam" id="PF01613"/>
    </source>
</evidence>
<dbReference type="Proteomes" id="UP000075618">
    <property type="component" value="Unassembled WGS sequence"/>
</dbReference>
<evidence type="ECO:0000256" key="2">
    <source>
        <dbReference type="ARBA" id="ARBA00022630"/>
    </source>
</evidence>
<keyword evidence="2" id="KW-0285">Flavoprotein</keyword>
<dbReference type="SUPFAM" id="SSF50475">
    <property type="entry name" value="FMN-binding split barrel"/>
    <property type="match status" value="1"/>
</dbReference>
<dbReference type="GO" id="GO:0004355">
    <property type="term" value="F:glutamate synthase (NADPH) activity"/>
    <property type="evidence" value="ECO:0007669"/>
    <property type="project" value="UniProtKB-EC"/>
</dbReference>
<evidence type="ECO:0000313" key="5">
    <source>
        <dbReference type="EMBL" id="KYF32483.1"/>
    </source>
</evidence>
<dbReference type="InterPro" id="IPR052174">
    <property type="entry name" value="Flavoredoxin"/>
</dbReference>
<gene>
    <name evidence="5" type="ORF">SMI10712_00339</name>
</gene>
<dbReference type="Gene3D" id="2.30.110.10">
    <property type="entry name" value="Electron Transport, Fmn-binding Protein, Chain A"/>
    <property type="match status" value="1"/>
</dbReference>
<organism evidence="5 6">
    <name type="scientific">Streptococcus mitis</name>
    <dbReference type="NCBI Taxonomy" id="28037"/>
    <lineage>
        <taxon>Bacteria</taxon>
        <taxon>Bacillati</taxon>
        <taxon>Bacillota</taxon>
        <taxon>Bacilli</taxon>
        <taxon>Lactobacillales</taxon>
        <taxon>Streptococcaceae</taxon>
        <taxon>Streptococcus</taxon>
        <taxon>Streptococcus mitis group</taxon>
    </lineage>
</organism>